<dbReference type="RefSeq" id="WP_112439331.1">
    <property type="nucleotide sequence ID" value="NZ_CP030073.1"/>
</dbReference>
<dbReference type="EMBL" id="CP030073">
    <property type="protein sequence ID" value="AWW38965.1"/>
    <property type="molecule type" value="Genomic_DNA"/>
</dbReference>
<evidence type="ECO:0000313" key="3">
    <source>
        <dbReference type="Proteomes" id="UP000249616"/>
    </source>
</evidence>
<gene>
    <name evidence="2" type="ORF">DN051_21860</name>
</gene>
<feature type="chain" id="PRO_5039100597" evidence="1">
    <location>
        <begin position="21"/>
        <end position="282"/>
    </location>
</feature>
<reference evidence="2 3" key="1">
    <citation type="journal article" date="2019" name="Int. J. Syst. Evol. Microbiol.">
        <title>Streptomyces cadmiisoli sp. nov., a novel actinomycete isolated from cadmium-contaminated soil.</title>
        <authorList>
            <person name="Li K."/>
            <person name="Tang X."/>
            <person name="Zhao J."/>
            <person name="Guo Y."/>
            <person name="Tang Y."/>
            <person name="Gao J."/>
        </authorList>
    </citation>
    <scope>NUCLEOTIDE SEQUENCE [LARGE SCALE GENOMIC DNA]</scope>
    <source>
        <strain evidence="2 3">ZFG47</strain>
    </source>
</reference>
<evidence type="ECO:0000313" key="2">
    <source>
        <dbReference type="EMBL" id="AWW38965.1"/>
    </source>
</evidence>
<proteinExistence type="predicted"/>
<accession>A0A2Z4J1A6</accession>
<dbReference type="Proteomes" id="UP000249616">
    <property type="component" value="Chromosome"/>
</dbReference>
<name>A0A2Z4J1A6_9ACTN</name>
<keyword evidence="1" id="KW-0732">Signal</keyword>
<sequence length="282" mass="28969">MRMRATLAVVTGALALSAFAVPGAQADAPAPGNRLPSAADFAEFPAKTARTTASALPTVSNVTINSGKSVVVGASAVKTFTVSVTASHASGIYSSYFYLWHGSDAENIDGFLGEIDPGTCTAGSATTSTCKFTVTAQPGWDLHANSLAGTWKASVAVISNDGGLYDNEVYKTHKVQRLSKLTVNAAPEPVKKGATLTVTGKLTRADWQTGGYPGLPSGQSVTLQFRKAGTSTYTNVKGIKTASGGALKTTVKASADGYYRFSYAGITSTAASTATGDFVDVK</sequence>
<organism evidence="2 3">
    <name type="scientific">Streptomyces cadmiisoli</name>
    <dbReference type="NCBI Taxonomy" id="2184053"/>
    <lineage>
        <taxon>Bacteria</taxon>
        <taxon>Bacillati</taxon>
        <taxon>Actinomycetota</taxon>
        <taxon>Actinomycetes</taxon>
        <taxon>Kitasatosporales</taxon>
        <taxon>Streptomycetaceae</taxon>
        <taxon>Streptomyces</taxon>
        <taxon>Streptomyces aurantiacus group</taxon>
    </lineage>
</organism>
<dbReference type="AlphaFoldDB" id="A0A2Z4J1A6"/>
<evidence type="ECO:0000256" key="1">
    <source>
        <dbReference type="SAM" id="SignalP"/>
    </source>
</evidence>
<keyword evidence="3" id="KW-1185">Reference proteome</keyword>
<protein>
    <submittedName>
        <fullName evidence="2">Calcium-binding protein</fullName>
    </submittedName>
</protein>
<dbReference type="KEGG" id="scad:DN051_21860"/>
<feature type="signal peptide" evidence="1">
    <location>
        <begin position="1"/>
        <end position="20"/>
    </location>
</feature>